<gene>
    <name evidence="5" type="ORF">RsY01_2109</name>
</gene>
<reference evidence="6" key="1">
    <citation type="submission" date="2017-08" db="EMBL/GenBank/DDBJ databases">
        <title>Draft genome sequence of Lactococcus sp. strain Rs-Y01, isolated from the gut of the lower termite Reticulitermes speratus.</title>
        <authorList>
            <person name="Ohkuma M."/>
            <person name="Yuki M."/>
        </authorList>
    </citation>
    <scope>NUCLEOTIDE SEQUENCE [LARGE SCALE GENOMIC DNA]</scope>
    <source>
        <strain evidence="6">Rs-Y01</strain>
    </source>
</reference>
<evidence type="ECO:0000256" key="2">
    <source>
        <dbReference type="ARBA" id="ARBA00023125"/>
    </source>
</evidence>
<dbReference type="Proteomes" id="UP000218689">
    <property type="component" value="Unassembled WGS sequence"/>
</dbReference>
<dbReference type="SMART" id="SM00380">
    <property type="entry name" value="AP2"/>
    <property type="match status" value="1"/>
</dbReference>
<evidence type="ECO:0000256" key="1">
    <source>
        <dbReference type="ARBA" id="ARBA00023015"/>
    </source>
</evidence>
<sequence>MGRTKIEMVGLRFGKLIVVNCNGKDRFGDTLWHCECDCENDTTVRGAELRNGHTKTCGNCQKNFYMKEADYIRIYIADTGRSFIVDAEDELCVKKHIWSVDRSGYVMSHDISLHRYLLQPSLNIVVDHINRNPTDCRRKNLRLATSQQNSYNAGVSKNNTTGYKGIYFEKSRNKYVAGIKPNGKHIFLGRFETAKEAAKAYDIAALKLFGEFAWVNGVRNNG</sequence>
<dbReference type="InterPro" id="IPR016177">
    <property type="entry name" value="DNA-bd_dom_sf"/>
</dbReference>
<accession>A0A224XB53</accession>
<dbReference type="InterPro" id="IPR001471">
    <property type="entry name" value="AP2/ERF_dom"/>
</dbReference>
<protein>
    <recommendedName>
        <fullName evidence="4">AP2/ERF domain-containing protein</fullName>
    </recommendedName>
</protein>
<dbReference type="Pfam" id="PF13392">
    <property type="entry name" value="HNH_3"/>
    <property type="match status" value="1"/>
</dbReference>
<organism evidence="5 6">
    <name type="scientific">Pseudolactococcus reticulitermitis</name>
    <dbReference type="NCBI Taxonomy" id="2025039"/>
    <lineage>
        <taxon>Bacteria</taxon>
        <taxon>Bacillati</taxon>
        <taxon>Bacillota</taxon>
        <taxon>Bacilli</taxon>
        <taxon>Lactobacillales</taxon>
        <taxon>Streptococcaceae</taxon>
        <taxon>Pseudolactococcus</taxon>
    </lineage>
</organism>
<dbReference type="Gene3D" id="3.90.75.20">
    <property type="match status" value="1"/>
</dbReference>
<dbReference type="EMBL" id="BEDT01000009">
    <property type="protein sequence ID" value="GAX48480.1"/>
    <property type="molecule type" value="Genomic_DNA"/>
</dbReference>
<keyword evidence="1" id="KW-0805">Transcription regulation</keyword>
<dbReference type="GO" id="GO:0003700">
    <property type="term" value="F:DNA-binding transcription factor activity"/>
    <property type="evidence" value="ECO:0007669"/>
    <property type="project" value="InterPro"/>
</dbReference>
<name>A0A224XB53_9LACT</name>
<dbReference type="InterPro" id="IPR036955">
    <property type="entry name" value="AP2/ERF_dom_sf"/>
</dbReference>
<dbReference type="AlphaFoldDB" id="A0A224XB53"/>
<dbReference type="InterPro" id="IPR003615">
    <property type="entry name" value="HNH_nuc"/>
</dbReference>
<evidence type="ECO:0000256" key="3">
    <source>
        <dbReference type="ARBA" id="ARBA00023163"/>
    </source>
</evidence>
<evidence type="ECO:0000259" key="4">
    <source>
        <dbReference type="PROSITE" id="PS51032"/>
    </source>
</evidence>
<dbReference type="PROSITE" id="PS51032">
    <property type="entry name" value="AP2_ERF"/>
    <property type="match status" value="1"/>
</dbReference>
<evidence type="ECO:0000313" key="6">
    <source>
        <dbReference type="Proteomes" id="UP000218689"/>
    </source>
</evidence>
<proteinExistence type="predicted"/>
<evidence type="ECO:0000313" key="5">
    <source>
        <dbReference type="EMBL" id="GAX48480.1"/>
    </source>
</evidence>
<dbReference type="RefSeq" id="WP_167373267.1">
    <property type="nucleotide sequence ID" value="NZ_BEDT01000009.1"/>
</dbReference>
<dbReference type="Pfam" id="PF00847">
    <property type="entry name" value="AP2"/>
    <property type="match status" value="1"/>
</dbReference>
<dbReference type="SUPFAM" id="SSF54171">
    <property type="entry name" value="DNA-binding domain"/>
    <property type="match status" value="1"/>
</dbReference>
<comment type="caution">
    <text evidence="5">The sequence shown here is derived from an EMBL/GenBank/DDBJ whole genome shotgun (WGS) entry which is preliminary data.</text>
</comment>
<feature type="domain" description="AP2/ERF" evidence="4">
    <location>
        <begin position="162"/>
        <end position="218"/>
    </location>
</feature>
<dbReference type="SUPFAM" id="SSF54060">
    <property type="entry name" value="His-Me finger endonucleases"/>
    <property type="match status" value="1"/>
</dbReference>
<dbReference type="Gene3D" id="3.30.730.10">
    <property type="entry name" value="AP2/ERF domain"/>
    <property type="match status" value="1"/>
</dbReference>
<dbReference type="InterPro" id="IPR044925">
    <property type="entry name" value="His-Me_finger_sf"/>
</dbReference>
<keyword evidence="3" id="KW-0804">Transcription</keyword>
<keyword evidence="2" id="KW-0238">DNA-binding</keyword>
<keyword evidence="6" id="KW-1185">Reference proteome</keyword>
<dbReference type="GO" id="GO:0003677">
    <property type="term" value="F:DNA binding"/>
    <property type="evidence" value="ECO:0007669"/>
    <property type="project" value="UniProtKB-KW"/>
</dbReference>